<evidence type="ECO:0000313" key="1">
    <source>
        <dbReference type="EMBL" id="OYQ12317.1"/>
    </source>
</evidence>
<dbReference type="Proteomes" id="UP000216164">
    <property type="component" value="Unassembled WGS sequence"/>
</dbReference>
<name>A0AAP7ZLD8_RALSL</name>
<accession>A0AAP7ZLD8</accession>
<organism evidence="1 2">
    <name type="scientific">Ralstonia solanacearum K60</name>
    <dbReference type="NCBI Taxonomy" id="1091042"/>
    <lineage>
        <taxon>Bacteria</taxon>
        <taxon>Pseudomonadati</taxon>
        <taxon>Pseudomonadota</taxon>
        <taxon>Betaproteobacteria</taxon>
        <taxon>Burkholderiales</taxon>
        <taxon>Burkholderiaceae</taxon>
        <taxon>Ralstonia</taxon>
        <taxon>Ralstonia solanacearum species complex</taxon>
    </lineage>
</organism>
<dbReference type="AlphaFoldDB" id="A0AAP7ZLD8"/>
<reference evidence="1 2" key="1">
    <citation type="submission" date="2017-04" db="EMBL/GenBank/DDBJ databases">
        <title>Genome Announcement: Closed genomes of Ralstonia solanacearum strains K60, UW551, and UW700.</title>
        <authorList>
            <person name="Hayes M."/>
            <person name="Macintyre A.M."/>
            <person name="Allen C."/>
        </authorList>
    </citation>
    <scope>NUCLEOTIDE SEQUENCE [LARGE SCALE GENOMIC DNA]</scope>
    <source>
        <strain evidence="1 2">UW25</strain>
    </source>
</reference>
<comment type="caution">
    <text evidence="1">The sequence shown here is derived from an EMBL/GenBank/DDBJ whole genome shotgun (WGS) entry which is preliminary data.</text>
</comment>
<dbReference type="EMBL" id="NCTK01000001">
    <property type="protein sequence ID" value="OYQ12317.1"/>
    <property type="molecule type" value="Genomic_DNA"/>
</dbReference>
<proteinExistence type="predicted"/>
<evidence type="ECO:0000313" key="2">
    <source>
        <dbReference type="Proteomes" id="UP000216164"/>
    </source>
</evidence>
<dbReference type="RefSeq" id="WP_003268740.1">
    <property type="nucleotide sequence ID" value="NZ_NCTK01000001.1"/>
</dbReference>
<sequence>MLDRSLLAKIHVAKKQLAMEDDVYRAMLESVAGKRSAKDLTVREAEAVLAHMQKCGFRPTAPKARRAAASDRDALVRKLGAQLKAAGRDWPYLERAGEGRVSMVRRICGVDSVSFCDVAMLRKLVAALAYDAKRHAKA</sequence>
<gene>
    <name evidence="1" type="ORF">B7R77_02970</name>
</gene>
<protein>
    <submittedName>
        <fullName evidence="1">GemA protein</fullName>
    </submittedName>
</protein>
<dbReference type="InterPro" id="IPR009363">
    <property type="entry name" value="Phage_Mu_Gp16"/>
</dbReference>
<dbReference type="Pfam" id="PF06252">
    <property type="entry name" value="GemA"/>
    <property type="match status" value="1"/>
</dbReference>